<evidence type="ECO:0000313" key="2">
    <source>
        <dbReference type="EMBL" id="KAK9415820.1"/>
    </source>
</evidence>
<dbReference type="EMBL" id="JARVKF010000412">
    <property type="protein sequence ID" value="KAK9415820.1"/>
    <property type="molecule type" value="Genomic_DNA"/>
</dbReference>
<evidence type="ECO:0000313" key="3">
    <source>
        <dbReference type="Proteomes" id="UP001408356"/>
    </source>
</evidence>
<feature type="signal peptide" evidence="1">
    <location>
        <begin position="1"/>
        <end position="21"/>
    </location>
</feature>
<proteinExistence type="predicted"/>
<reference evidence="2 3" key="1">
    <citation type="journal article" date="2024" name="J. Plant Pathol.">
        <title>Sequence and assembly of the genome of Seiridium unicorne, isolate CBS 538.82, causal agent of cypress canker disease.</title>
        <authorList>
            <person name="Scali E."/>
            <person name="Rocca G.D."/>
            <person name="Danti R."/>
            <person name="Garbelotto M."/>
            <person name="Barberini S."/>
            <person name="Baroncelli R."/>
            <person name="Emiliani G."/>
        </authorList>
    </citation>
    <scope>NUCLEOTIDE SEQUENCE [LARGE SCALE GENOMIC DNA]</scope>
    <source>
        <strain evidence="2 3">BM-138-508</strain>
    </source>
</reference>
<keyword evidence="3" id="KW-1185">Reference proteome</keyword>
<name>A0ABR2UMF2_9PEZI</name>
<feature type="chain" id="PRO_5046066842" evidence="1">
    <location>
        <begin position="22"/>
        <end position="115"/>
    </location>
</feature>
<evidence type="ECO:0000256" key="1">
    <source>
        <dbReference type="SAM" id="SignalP"/>
    </source>
</evidence>
<gene>
    <name evidence="2" type="ORF">SUNI508_10120</name>
</gene>
<sequence>MFSITPYVLAAVAILIPNLHAQYSGSNFFTCYDVQLPNGTFTSPRCCVNYTQSTDNYYTGTDCVGGSVSEDSSIYYCANGNPINPPIPGAVNPACCGWYANTTSYLCTPKPVASI</sequence>
<comment type="caution">
    <text evidence="2">The sequence shown here is derived from an EMBL/GenBank/DDBJ whole genome shotgun (WGS) entry which is preliminary data.</text>
</comment>
<dbReference type="Proteomes" id="UP001408356">
    <property type="component" value="Unassembled WGS sequence"/>
</dbReference>
<protein>
    <submittedName>
        <fullName evidence="2">Uncharacterized protein</fullName>
    </submittedName>
</protein>
<keyword evidence="1" id="KW-0732">Signal</keyword>
<organism evidence="2 3">
    <name type="scientific">Seiridium unicorne</name>
    <dbReference type="NCBI Taxonomy" id="138068"/>
    <lineage>
        <taxon>Eukaryota</taxon>
        <taxon>Fungi</taxon>
        <taxon>Dikarya</taxon>
        <taxon>Ascomycota</taxon>
        <taxon>Pezizomycotina</taxon>
        <taxon>Sordariomycetes</taxon>
        <taxon>Xylariomycetidae</taxon>
        <taxon>Amphisphaeriales</taxon>
        <taxon>Sporocadaceae</taxon>
        <taxon>Seiridium</taxon>
    </lineage>
</organism>
<accession>A0ABR2UMF2</accession>